<sequence>MNLYYSSETTYLGTSNVLDLEFDHADLDEEDTIHSCLNGQKKSVDVPLESLEKV</sequence>
<dbReference type="Proteomes" id="UP000288805">
    <property type="component" value="Unassembled WGS sequence"/>
</dbReference>
<dbReference type="EMBL" id="QGNW01001917">
    <property type="protein sequence ID" value="RVW28098.1"/>
    <property type="molecule type" value="Genomic_DNA"/>
</dbReference>
<gene>
    <name evidence="1" type="ORF">CK203_109186</name>
</gene>
<comment type="caution">
    <text evidence="1">The sequence shown here is derived from an EMBL/GenBank/DDBJ whole genome shotgun (WGS) entry which is preliminary data.</text>
</comment>
<protein>
    <submittedName>
        <fullName evidence="1">Uncharacterized protein</fullName>
    </submittedName>
</protein>
<dbReference type="AlphaFoldDB" id="A0A438CY20"/>
<evidence type="ECO:0000313" key="1">
    <source>
        <dbReference type="EMBL" id="RVW28098.1"/>
    </source>
</evidence>
<reference evidence="1 2" key="1">
    <citation type="journal article" date="2018" name="PLoS Genet.">
        <title>Population sequencing reveals clonal diversity and ancestral inbreeding in the grapevine cultivar Chardonnay.</title>
        <authorList>
            <person name="Roach M.J."/>
            <person name="Johnson D.L."/>
            <person name="Bohlmann J."/>
            <person name="van Vuuren H.J."/>
            <person name="Jones S.J."/>
            <person name="Pretorius I.S."/>
            <person name="Schmidt S.A."/>
            <person name="Borneman A.R."/>
        </authorList>
    </citation>
    <scope>NUCLEOTIDE SEQUENCE [LARGE SCALE GENOMIC DNA]</scope>
    <source>
        <strain evidence="2">cv. Chardonnay</strain>
        <tissue evidence="1">Leaf</tissue>
    </source>
</reference>
<accession>A0A438CY20</accession>
<organism evidence="1 2">
    <name type="scientific">Vitis vinifera</name>
    <name type="common">Grape</name>
    <dbReference type="NCBI Taxonomy" id="29760"/>
    <lineage>
        <taxon>Eukaryota</taxon>
        <taxon>Viridiplantae</taxon>
        <taxon>Streptophyta</taxon>
        <taxon>Embryophyta</taxon>
        <taxon>Tracheophyta</taxon>
        <taxon>Spermatophyta</taxon>
        <taxon>Magnoliopsida</taxon>
        <taxon>eudicotyledons</taxon>
        <taxon>Gunneridae</taxon>
        <taxon>Pentapetalae</taxon>
        <taxon>rosids</taxon>
        <taxon>Vitales</taxon>
        <taxon>Vitaceae</taxon>
        <taxon>Viteae</taxon>
        <taxon>Vitis</taxon>
    </lineage>
</organism>
<proteinExistence type="predicted"/>
<evidence type="ECO:0000313" key="2">
    <source>
        <dbReference type="Proteomes" id="UP000288805"/>
    </source>
</evidence>
<name>A0A438CY20_VITVI</name>